<reference evidence="4 5" key="1">
    <citation type="journal article" date="2012" name="J. Bacteriol.">
        <title>Genome Sequence of Nitratireductor pacificus Type Strain pht-3B.</title>
        <authorList>
            <person name="Lai Q."/>
            <person name="Li G."/>
            <person name="Shao Z."/>
        </authorList>
    </citation>
    <scope>NUCLEOTIDE SEQUENCE [LARGE SCALE GENOMIC DNA]</scope>
    <source>
        <strain evidence="5">pht-3B</strain>
    </source>
</reference>
<dbReference type="Gene3D" id="3.40.605.10">
    <property type="entry name" value="Aldehyde Dehydrogenase, Chain A, domain 1"/>
    <property type="match status" value="1"/>
</dbReference>
<dbReference type="FunFam" id="3.40.605.10:FF:000007">
    <property type="entry name" value="NAD/NADP-dependent betaine aldehyde dehydrogenase"/>
    <property type="match status" value="1"/>
</dbReference>
<sequence length="508" mass="54065">MQIDDPFHTGDTQAAPCCPISLILSESAEAYMSNYPDLQLYIGGAWRKTADTLPVVNPVDESLIGALPVATERDLDDALSAAADGLKVWSRAAPARRAEIIRRAAALMRERIEEIALDITCEHGKPLTQARLEVIRGCEFFEWDAGEAQRLYGRVIPSEPGIRYVVHHQPIGTVAAFSPWNFPMSQPSRKVAGALAAGCSIILKAAEETPAGALHIARAFHDAGLPAGVLNLVFGVPARISEYLIPQDQVRLIAFTGSTAVGKHLAGLAARHIKPVLMELGGHAPVIVCDDADAHQAGIVSAVRKARNAGQVCTSPTRFFVHERSFDTFTASFVERARSVKIGDGLDAATEMGPLANHRRIEAMEGLVADAVSAGARLLAGGERIGNRGYFFPVTVLANVPDTARIMREEPFGPLAVINPVASLDEAIAKANSVPFGLAAYAFTNAAANADRLTDEIEAGNLSINTLEASVAETPFGGVKESGYGREGGAEGITHYTVVKNVSHRMAI</sequence>
<evidence type="ECO:0000256" key="2">
    <source>
        <dbReference type="ARBA" id="ARBA00023002"/>
    </source>
</evidence>
<dbReference type="CDD" id="cd07103">
    <property type="entry name" value="ALDH_F5_SSADH_GabD"/>
    <property type="match status" value="1"/>
</dbReference>
<dbReference type="PANTHER" id="PTHR43353:SF5">
    <property type="entry name" value="SUCCINATE-SEMIALDEHYDE DEHYDROGENASE, MITOCHONDRIAL"/>
    <property type="match status" value="1"/>
</dbReference>
<evidence type="ECO:0000259" key="3">
    <source>
        <dbReference type="Pfam" id="PF00171"/>
    </source>
</evidence>
<dbReference type="InterPro" id="IPR015590">
    <property type="entry name" value="Aldehyde_DH_dom"/>
</dbReference>
<dbReference type="GO" id="GO:0009450">
    <property type="term" value="P:gamma-aminobutyric acid catabolic process"/>
    <property type="evidence" value="ECO:0007669"/>
    <property type="project" value="TreeGrafter"/>
</dbReference>
<gene>
    <name evidence="4" type="ORF">NA2_14732</name>
</gene>
<comment type="similarity">
    <text evidence="1">Belongs to the aldehyde dehydrogenase family.</text>
</comment>
<accession>K2MLT6</accession>
<dbReference type="EMBL" id="AMRM01000016">
    <property type="protein sequence ID" value="EKF18177.1"/>
    <property type="molecule type" value="Genomic_DNA"/>
</dbReference>
<dbReference type="FunFam" id="3.40.309.10:FF:000009">
    <property type="entry name" value="Aldehyde dehydrogenase A"/>
    <property type="match status" value="1"/>
</dbReference>
<evidence type="ECO:0000313" key="4">
    <source>
        <dbReference type="EMBL" id="EKF18177.1"/>
    </source>
</evidence>
<dbReference type="AlphaFoldDB" id="K2MLT6"/>
<keyword evidence="5" id="KW-1185">Reference proteome</keyword>
<dbReference type="InterPro" id="IPR016162">
    <property type="entry name" value="Ald_DH_N"/>
</dbReference>
<dbReference type="SUPFAM" id="SSF53720">
    <property type="entry name" value="ALDH-like"/>
    <property type="match status" value="1"/>
</dbReference>
<dbReference type="InterPro" id="IPR016163">
    <property type="entry name" value="Ald_DH_C"/>
</dbReference>
<dbReference type="STRING" id="391937.NA2_14732"/>
<dbReference type="eggNOG" id="COG1012">
    <property type="taxonomic scope" value="Bacteria"/>
</dbReference>
<protein>
    <submittedName>
        <fullName evidence="4">Aldehyde dehydrogenase</fullName>
    </submittedName>
</protein>
<organism evidence="4 5">
    <name type="scientific">Nitratireductor pacificus pht-3B</name>
    <dbReference type="NCBI Taxonomy" id="391937"/>
    <lineage>
        <taxon>Bacteria</taxon>
        <taxon>Pseudomonadati</taxon>
        <taxon>Pseudomonadota</taxon>
        <taxon>Alphaproteobacteria</taxon>
        <taxon>Hyphomicrobiales</taxon>
        <taxon>Phyllobacteriaceae</taxon>
        <taxon>Nitratireductor</taxon>
    </lineage>
</organism>
<dbReference type="InterPro" id="IPR050740">
    <property type="entry name" value="Aldehyde_DH_Superfamily"/>
</dbReference>
<dbReference type="Pfam" id="PF00171">
    <property type="entry name" value="Aldedh"/>
    <property type="match status" value="1"/>
</dbReference>
<evidence type="ECO:0000313" key="5">
    <source>
        <dbReference type="Proteomes" id="UP000006786"/>
    </source>
</evidence>
<comment type="caution">
    <text evidence="4">The sequence shown here is derived from an EMBL/GenBank/DDBJ whole genome shotgun (WGS) entry which is preliminary data.</text>
</comment>
<dbReference type="Gene3D" id="3.40.309.10">
    <property type="entry name" value="Aldehyde Dehydrogenase, Chain A, domain 2"/>
    <property type="match status" value="1"/>
</dbReference>
<keyword evidence="2" id="KW-0560">Oxidoreductase</keyword>
<proteinExistence type="inferred from homology"/>
<evidence type="ECO:0000256" key="1">
    <source>
        <dbReference type="ARBA" id="ARBA00009986"/>
    </source>
</evidence>
<name>K2MLT6_9HYPH</name>
<dbReference type="Proteomes" id="UP000006786">
    <property type="component" value="Unassembled WGS sequence"/>
</dbReference>
<dbReference type="PATRIC" id="fig|391937.3.peg.3030"/>
<dbReference type="InterPro" id="IPR016161">
    <property type="entry name" value="Ald_DH/histidinol_DH"/>
</dbReference>
<dbReference type="GO" id="GO:0004777">
    <property type="term" value="F:succinate-semialdehyde dehydrogenase (NAD+) activity"/>
    <property type="evidence" value="ECO:0007669"/>
    <property type="project" value="TreeGrafter"/>
</dbReference>
<feature type="domain" description="Aldehyde dehydrogenase" evidence="3">
    <location>
        <begin position="46"/>
        <end position="502"/>
    </location>
</feature>
<dbReference type="PANTHER" id="PTHR43353">
    <property type="entry name" value="SUCCINATE-SEMIALDEHYDE DEHYDROGENASE, MITOCHONDRIAL"/>
    <property type="match status" value="1"/>
</dbReference>